<evidence type="ECO:0000256" key="6">
    <source>
        <dbReference type="RuleBase" id="RU000682"/>
    </source>
</evidence>
<comment type="caution">
    <text evidence="8">The sequence shown here is derived from an EMBL/GenBank/DDBJ whole genome shotgun (WGS) entry which is preliminary data.</text>
</comment>
<dbReference type="Proteomes" id="UP001303046">
    <property type="component" value="Unassembled WGS sequence"/>
</dbReference>
<dbReference type="InterPro" id="IPR036691">
    <property type="entry name" value="Endo/exonu/phosph_ase_sf"/>
</dbReference>
<dbReference type="InterPro" id="IPR051000">
    <property type="entry name" value="Homeobox_DNA-bind_prot"/>
</dbReference>
<dbReference type="EMBL" id="JAVFWL010000006">
    <property type="protein sequence ID" value="KAK6765395.1"/>
    <property type="molecule type" value="Genomic_DNA"/>
</dbReference>
<evidence type="ECO:0000313" key="8">
    <source>
        <dbReference type="EMBL" id="KAK6765395.1"/>
    </source>
</evidence>
<evidence type="ECO:0000256" key="1">
    <source>
        <dbReference type="ARBA" id="ARBA00004123"/>
    </source>
</evidence>
<evidence type="ECO:0000256" key="5">
    <source>
        <dbReference type="PROSITE-ProRule" id="PRU00108"/>
    </source>
</evidence>
<dbReference type="Gene3D" id="1.10.10.60">
    <property type="entry name" value="Homeodomain-like"/>
    <property type="match status" value="1"/>
</dbReference>
<dbReference type="SMART" id="SM00389">
    <property type="entry name" value="HOX"/>
    <property type="match status" value="1"/>
</dbReference>
<keyword evidence="3 5" id="KW-0371">Homeobox</keyword>
<gene>
    <name evidence="8" type="primary">Necator_chrX.g25520</name>
    <name evidence="8" type="ORF">RB195_025354</name>
</gene>
<reference evidence="8 9" key="1">
    <citation type="submission" date="2023-08" db="EMBL/GenBank/DDBJ databases">
        <title>A Necator americanus chromosomal reference genome.</title>
        <authorList>
            <person name="Ilik V."/>
            <person name="Petrzelkova K.J."/>
            <person name="Pardy F."/>
            <person name="Fuh T."/>
            <person name="Niatou-Singa F.S."/>
            <person name="Gouil Q."/>
            <person name="Baker L."/>
            <person name="Ritchie M.E."/>
            <person name="Jex A.R."/>
            <person name="Gazzola D."/>
            <person name="Li H."/>
            <person name="Toshio Fujiwara R."/>
            <person name="Zhan B."/>
            <person name="Aroian R.V."/>
            <person name="Pafco B."/>
            <person name="Schwarz E.M."/>
        </authorList>
    </citation>
    <scope>NUCLEOTIDE SEQUENCE [LARGE SCALE GENOMIC DNA]</scope>
    <source>
        <strain evidence="8 9">Aroian</strain>
        <tissue evidence="8">Whole animal</tissue>
    </source>
</reference>
<keyword evidence="2 5" id="KW-0238">DNA-binding</keyword>
<evidence type="ECO:0000256" key="4">
    <source>
        <dbReference type="ARBA" id="ARBA00023242"/>
    </source>
</evidence>
<dbReference type="PROSITE" id="PS50071">
    <property type="entry name" value="HOMEOBOX_2"/>
    <property type="match status" value="1"/>
</dbReference>
<feature type="DNA-binding region" description="Homeobox" evidence="5">
    <location>
        <begin position="27"/>
        <end position="72"/>
    </location>
</feature>
<evidence type="ECO:0000313" key="9">
    <source>
        <dbReference type="Proteomes" id="UP001303046"/>
    </source>
</evidence>
<dbReference type="Gene3D" id="3.60.10.10">
    <property type="entry name" value="Endonuclease/exonuclease/phosphatase"/>
    <property type="match status" value="1"/>
</dbReference>
<evidence type="ECO:0000256" key="3">
    <source>
        <dbReference type="ARBA" id="ARBA00023155"/>
    </source>
</evidence>
<proteinExistence type="predicted"/>
<dbReference type="PANTHER" id="PTHR24324:SF5">
    <property type="entry name" value="HEMATOPOIETICALLY-EXPRESSED HOMEOBOX PROTEIN HHEX"/>
    <property type="match status" value="1"/>
</dbReference>
<protein>
    <recommendedName>
        <fullName evidence="7">Homeobox domain-containing protein</fullName>
    </recommendedName>
</protein>
<evidence type="ECO:0000256" key="2">
    <source>
        <dbReference type="ARBA" id="ARBA00023125"/>
    </source>
</evidence>
<comment type="subcellular location">
    <subcellularLocation>
        <location evidence="1 5 6">Nucleus</location>
    </subcellularLocation>
</comment>
<accession>A0ABR1ERX5</accession>
<dbReference type="InterPro" id="IPR009057">
    <property type="entry name" value="Homeodomain-like_sf"/>
</dbReference>
<sequence length="566" mass="64707">MHRNLHGIWDPCISWLYPYMQKTQQKRKGGQIRFTNEQTDALEHKFDSHKYLSPQERKKLAKSLSLSERQVGRRPVVKAKLAVAGLLSLGKSLLATPAGSLPHHPSHWVLPSQTSGGMVTDCVLTTVSTDAELYPLLRAAERIKFLIALQETKCRRSDARQMNDGTLAIPGEKVPSRNIVSPLLAILRLRPLRRKPISILNYYSPTSAADESAMDAFCEELEEVMPNEKPFYKFVVGDFNAKLGKATEEEYRYFVLLIYGLLYSSANFYVGTSVLAVLVFGIETKRPILRLTKRSQFIPENFYALVLFHADRMPTSCVVARIIIVLALQNVANSFRQRDYQRPVCSEEQTCSYEALGVVFALCDCPAEEKTCPQDPKNAIEHRKTQYFFCSRRNVPVCEDGDISTTVTGIQTAIHCICDEAYDLVQEKSVDKGTTIYACQQRRLCNPEEDCGLRSFVGEMRVNKRQGKSFWIGNNKVESEICPEQHFMFRMMFCKYHEDECWSDPDHFGLEPETTPTHFTEEEARRNVRNDKEVYVEGTLLCSIPRRSFLDENSGWVDFDLQFYSI</sequence>
<dbReference type="PANTHER" id="PTHR24324">
    <property type="entry name" value="HOMEOBOX PROTEIN HHEX"/>
    <property type="match status" value="1"/>
</dbReference>
<dbReference type="InterPro" id="IPR001356">
    <property type="entry name" value="HD"/>
</dbReference>
<keyword evidence="4 5" id="KW-0539">Nucleus</keyword>
<keyword evidence="9" id="KW-1185">Reference proteome</keyword>
<dbReference type="SUPFAM" id="SSF46689">
    <property type="entry name" value="Homeodomain-like"/>
    <property type="match status" value="1"/>
</dbReference>
<name>A0ABR1ERX5_NECAM</name>
<dbReference type="CDD" id="cd00086">
    <property type="entry name" value="homeodomain"/>
    <property type="match status" value="1"/>
</dbReference>
<dbReference type="Pfam" id="PF00046">
    <property type="entry name" value="Homeodomain"/>
    <property type="match status" value="1"/>
</dbReference>
<organism evidence="8 9">
    <name type="scientific">Necator americanus</name>
    <name type="common">Human hookworm</name>
    <dbReference type="NCBI Taxonomy" id="51031"/>
    <lineage>
        <taxon>Eukaryota</taxon>
        <taxon>Metazoa</taxon>
        <taxon>Ecdysozoa</taxon>
        <taxon>Nematoda</taxon>
        <taxon>Chromadorea</taxon>
        <taxon>Rhabditida</taxon>
        <taxon>Rhabditina</taxon>
        <taxon>Rhabditomorpha</taxon>
        <taxon>Strongyloidea</taxon>
        <taxon>Ancylostomatidae</taxon>
        <taxon>Bunostominae</taxon>
        <taxon>Necator</taxon>
    </lineage>
</organism>
<evidence type="ECO:0000259" key="7">
    <source>
        <dbReference type="PROSITE" id="PS50071"/>
    </source>
</evidence>
<feature type="domain" description="Homeobox" evidence="7">
    <location>
        <begin position="25"/>
        <end position="71"/>
    </location>
</feature>